<dbReference type="EMBL" id="JACXVP010000007">
    <property type="protein sequence ID" value="KAG5594561.1"/>
    <property type="molecule type" value="Genomic_DNA"/>
</dbReference>
<evidence type="ECO:0000313" key="1">
    <source>
        <dbReference type="EMBL" id="KAG5594561.1"/>
    </source>
</evidence>
<gene>
    <name evidence="1" type="ORF">H5410_035793</name>
</gene>
<evidence type="ECO:0000313" key="2">
    <source>
        <dbReference type="Proteomes" id="UP000824120"/>
    </source>
</evidence>
<comment type="caution">
    <text evidence="1">The sequence shown here is derived from an EMBL/GenBank/DDBJ whole genome shotgun (WGS) entry which is preliminary data.</text>
</comment>
<protein>
    <submittedName>
        <fullName evidence="1">Uncharacterized protein</fullName>
    </submittedName>
</protein>
<dbReference type="Proteomes" id="UP000824120">
    <property type="component" value="Chromosome 7"/>
</dbReference>
<name>A0A9J5Y2A9_SOLCO</name>
<organism evidence="1 2">
    <name type="scientific">Solanum commersonii</name>
    <name type="common">Commerson's wild potato</name>
    <name type="synonym">Commerson's nightshade</name>
    <dbReference type="NCBI Taxonomy" id="4109"/>
    <lineage>
        <taxon>Eukaryota</taxon>
        <taxon>Viridiplantae</taxon>
        <taxon>Streptophyta</taxon>
        <taxon>Embryophyta</taxon>
        <taxon>Tracheophyta</taxon>
        <taxon>Spermatophyta</taxon>
        <taxon>Magnoliopsida</taxon>
        <taxon>eudicotyledons</taxon>
        <taxon>Gunneridae</taxon>
        <taxon>Pentapetalae</taxon>
        <taxon>asterids</taxon>
        <taxon>lamiids</taxon>
        <taxon>Solanales</taxon>
        <taxon>Solanaceae</taxon>
        <taxon>Solanoideae</taxon>
        <taxon>Solaneae</taxon>
        <taxon>Solanum</taxon>
    </lineage>
</organism>
<sequence>MMIHSSDSPISLPLKKISSRGCIDAAFRRRQKQCCTPKFMLSVTISQACKDVKLERRKNMLLLYACAPIICLDQSAGMKASV</sequence>
<dbReference type="AlphaFoldDB" id="A0A9J5Y2A9"/>
<reference evidence="1 2" key="1">
    <citation type="submission" date="2020-09" db="EMBL/GenBank/DDBJ databases">
        <title>De no assembly of potato wild relative species, Solanum commersonii.</title>
        <authorList>
            <person name="Cho K."/>
        </authorList>
    </citation>
    <scope>NUCLEOTIDE SEQUENCE [LARGE SCALE GENOMIC DNA]</scope>
    <source>
        <strain evidence="1">LZ3.2</strain>
        <tissue evidence="1">Leaf</tissue>
    </source>
</reference>
<keyword evidence="2" id="KW-1185">Reference proteome</keyword>
<accession>A0A9J5Y2A9</accession>
<proteinExistence type="predicted"/>